<dbReference type="InterPro" id="IPR013083">
    <property type="entry name" value="Znf_RING/FYVE/PHD"/>
</dbReference>
<dbReference type="GO" id="GO:0008270">
    <property type="term" value="F:zinc ion binding"/>
    <property type="evidence" value="ECO:0007669"/>
    <property type="project" value="UniProtKB-KW"/>
</dbReference>
<comment type="caution">
    <text evidence="7">The sequence shown here is derived from an EMBL/GenBank/DDBJ whole genome shotgun (WGS) entry which is preliminary data.</text>
</comment>
<keyword evidence="3" id="KW-0862">Zinc</keyword>
<gene>
    <name evidence="7" type="ORF">J5N97_020029</name>
</gene>
<organism evidence="7 8">
    <name type="scientific">Dioscorea zingiberensis</name>
    <dbReference type="NCBI Taxonomy" id="325984"/>
    <lineage>
        <taxon>Eukaryota</taxon>
        <taxon>Viridiplantae</taxon>
        <taxon>Streptophyta</taxon>
        <taxon>Embryophyta</taxon>
        <taxon>Tracheophyta</taxon>
        <taxon>Spermatophyta</taxon>
        <taxon>Magnoliopsida</taxon>
        <taxon>Liliopsida</taxon>
        <taxon>Dioscoreales</taxon>
        <taxon>Dioscoreaceae</taxon>
        <taxon>Dioscorea</taxon>
    </lineage>
</organism>
<dbReference type="InterPro" id="IPR019787">
    <property type="entry name" value="Znf_PHD-finger"/>
</dbReference>
<evidence type="ECO:0000313" key="7">
    <source>
        <dbReference type="EMBL" id="KAJ0972070.1"/>
    </source>
</evidence>
<dbReference type="PANTHER" id="PTHR47162:SF9">
    <property type="entry name" value="PHD FINGER PROTEIN EHD3-LIKE"/>
    <property type="match status" value="1"/>
</dbReference>
<evidence type="ECO:0000313" key="8">
    <source>
        <dbReference type="Proteomes" id="UP001085076"/>
    </source>
</evidence>
<keyword evidence="1" id="KW-0479">Metal-binding</keyword>
<dbReference type="OrthoDB" id="630301at2759"/>
<feature type="domain" description="PHD-type" evidence="6">
    <location>
        <begin position="455"/>
        <end position="505"/>
    </location>
</feature>
<evidence type="ECO:0000256" key="5">
    <source>
        <dbReference type="SAM" id="MobiDB-lite"/>
    </source>
</evidence>
<accession>A0A9D5CH65</accession>
<evidence type="ECO:0000256" key="1">
    <source>
        <dbReference type="ARBA" id="ARBA00022723"/>
    </source>
</evidence>
<sequence>MTENLESEVAIHEQTMNITHETALPSRTHNKVGNSKVNLHWRNFLENMLQQQGVSDDGVVRSCIQDALASSSFSFERNFKMNDVTDDIVQCKDESKGCFAVQGQCQRPEKSGDAEMEVSETSAHCLHAHIQTVKCSNVFREILLSEKFALLCDLLQENFQGVKLSSIFDLSLINSQMENGCYERFPDLFDQDIQLVWEKFQKIGEEMVSLARSLSSISRTSYQKQIGEGLARENAKQKFEESYQVEQSNAIDSHRFASEFPCELYQSAKPDQTETSCKVRASTYEHYENEADGKHSITCDGCESMCHFSCSELVTDVVPIRSSYHTACSTNGCDTHEHAKTNSEQDNLLEECVVCERLEVPETLDDLIDSGRESTEFDQSRESSISRTEPAERQQVPMVAISHLCKRCGTCEETDKGLLVCGNQLCPYKFYHIRCLKGSERAIQKQSLGCWYCPSCLCRVCLSDINDDMIVMCDGCDEAYHTYCMRPPCSAIPRDKWYCFSCSVVKPRQGMKKYGQKILLQEENQSMDMLLRAAEKLSSEETLAAGREHQ</sequence>
<evidence type="ECO:0000256" key="4">
    <source>
        <dbReference type="PROSITE-ProRule" id="PRU00146"/>
    </source>
</evidence>
<dbReference type="InterPro" id="IPR011011">
    <property type="entry name" value="Znf_FYVE_PHD"/>
</dbReference>
<reference evidence="7" key="1">
    <citation type="submission" date="2021-03" db="EMBL/GenBank/DDBJ databases">
        <authorList>
            <person name="Li Z."/>
            <person name="Yang C."/>
        </authorList>
    </citation>
    <scope>NUCLEOTIDE SEQUENCE</scope>
    <source>
        <strain evidence="7">Dzin_1.0</strain>
        <tissue evidence="7">Leaf</tissue>
    </source>
</reference>
<dbReference type="Proteomes" id="UP001085076">
    <property type="component" value="Miscellaneous, Linkage group lg05"/>
</dbReference>
<feature type="domain" description="PHD-type" evidence="6">
    <location>
        <begin position="402"/>
        <end position="459"/>
    </location>
</feature>
<feature type="region of interest" description="Disordered" evidence="5">
    <location>
        <begin position="370"/>
        <end position="392"/>
    </location>
</feature>
<keyword evidence="8" id="KW-1185">Reference proteome</keyword>
<dbReference type="SUPFAM" id="SSF57903">
    <property type="entry name" value="FYVE/PHD zinc finger"/>
    <property type="match status" value="2"/>
</dbReference>
<dbReference type="PANTHER" id="PTHR47162">
    <property type="entry name" value="OS02G0192300 PROTEIN"/>
    <property type="match status" value="1"/>
</dbReference>
<evidence type="ECO:0000259" key="6">
    <source>
        <dbReference type="PROSITE" id="PS50016"/>
    </source>
</evidence>
<dbReference type="AlphaFoldDB" id="A0A9D5CH65"/>
<protein>
    <recommendedName>
        <fullName evidence="6">PHD-type domain-containing protein</fullName>
    </recommendedName>
</protein>
<dbReference type="SMART" id="SM00249">
    <property type="entry name" value="PHD"/>
    <property type="match status" value="3"/>
</dbReference>
<evidence type="ECO:0000256" key="3">
    <source>
        <dbReference type="ARBA" id="ARBA00022833"/>
    </source>
</evidence>
<dbReference type="InterPro" id="IPR001965">
    <property type="entry name" value="Znf_PHD"/>
</dbReference>
<name>A0A9D5CH65_9LILI</name>
<evidence type="ECO:0000256" key="2">
    <source>
        <dbReference type="ARBA" id="ARBA00022771"/>
    </source>
</evidence>
<reference evidence="7" key="2">
    <citation type="journal article" date="2022" name="Hortic Res">
        <title>The genome of Dioscorea zingiberensis sheds light on the biosynthesis, origin and evolution of the medicinally important diosgenin saponins.</title>
        <authorList>
            <person name="Li Y."/>
            <person name="Tan C."/>
            <person name="Li Z."/>
            <person name="Guo J."/>
            <person name="Li S."/>
            <person name="Chen X."/>
            <person name="Wang C."/>
            <person name="Dai X."/>
            <person name="Yang H."/>
            <person name="Song W."/>
            <person name="Hou L."/>
            <person name="Xu J."/>
            <person name="Tong Z."/>
            <person name="Xu A."/>
            <person name="Yuan X."/>
            <person name="Wang W."/>
            <person name="Yang Q."/>
            <person name="Chen L."/>
            <person name="Sun Z."/>
            <person name="Wang K."/>
            <person name="Pan B."/>
            <person name="Chen J."/>
            <person name="Bao Y."/>
            <person name="Liu F."/>
            <person name="Qi X."/>
            <person name="Gang D.R."/>
            <person name="Wen J."/>
            <person name="Li J."/>
        </authorList>
    </citation>
    <scope>NUCLEOTIDE SEQUENCE</scope>
    <source>
        <strain evidence="7">Dzin_1.0</strain>
    </source>
</reference>
<dbReference type="Pfam" id="PF00628">
    <property type="entry name" value="PHD"/>
    <property type="match status" value="1"/>
</dbReference>
<dbReference type="Gene3D" id="3.30.40.10">
    <property type="entry name" value="Zinc/RING finger domain, C3HC4 (zinc finger)"/>
    <property type="match status" value="1"/>
</dbReference>
<dbReference type="PROSITE" id="PS50016">
    <property type="entry name" value="ZF_PHD_2"/>
    <property type="match status" value="2"/>
</dbReference>
<dbReference type="EMBL" id="JAGGNH010000005">
    <property type="protein sequence ID" value="KAJ0972070.1"/>
    <property type="molecule type" value="Genomic_DNA"/>
</dbReference>
<feature type="compositionally biased region" description="Basic and acidic residues" evidence="5">
    <location>
        <begin position="370"/>
        <end position="381"/>
    </location>
</feature>
<keyword evidence="2 4" id="KW-0863">Zinc-finger</keyword>
<proteinExistence type="predicted"/>